<gene>
    <name evidence="1" type="ORF">TorRG33x02_178880</name>
</gene>
<keyword evidence="2" id="KW-1185">Reference proteome</keyword>
<dbReference type="AlphaFoldDB" id="A0A2P5ELC9"/>
<name>A0A2P5ELC9_TREOI</name>
<comment type="caution">
    <text evidence="1">The sequence shown here is derived from an EMBL/GenBank/DDBJ whole genome shotgun (WGS) entry which is preliminary data.</text>
</comment>
<sequence length="102" mass="11048">MGTKAITPEVASTAVAISSQSTCEWNVSAQHVFIPKHFQVPEALKNELTFGPNVESVRDGVKNLVLAESSPDSEETPEEPSSRFVNSAFNLSAIFCLPLFHS</sequence>
<evidence type="ECO:0000313" key="2">
    <source>
        <dbReference type="Proteomes" id="UP000237000"/>
    </source>
</evidence>
<evidence type="ECO:0000313" key="1">
    <source>
        <dbReference type="EMBL" id="PON86322.1"/>
    </source>
</evidence>
<proteinExistence type="predicted"/>
<dbReference type="InParanoid" id="A0A2P5ELC9"/>
<dbReference type="Proteomes" id="UP000237000">
    <property type="component" value="Unassembled WGS sequence"/>
</dbReference>
<accession>A0A2P5ELC9</accession>
<dbReference type="EMBL" id="JXTC01000134">
    <property type="protein sequence ID" value="PON86322.1"/>
    <property type="molecule type" value="Genomic_DNA"/>
</dbReference>
<reference evidence="2" key="1">
    <citation type="submission" date="2016-06" db="EMBL/GenBank/DDBJ databases">
        <title>Parallel loss of symbiosis genes in relatives of nitrogen-fixing non-legume Parasponia.</title>
        <authorList>
            <person name="Van Velzen R."/>
            <person name="Holmer R."/>
            <person name="Bu F."/>
            <person name="Rutten L."/>
            <person name="Van Zeijl A."/>
            <person name="Liu W."/>
            <person name="Santuari L."/>
            <person name="Cao Q."/>
            <person name="Sharma T."/>
            <person name="Shen D."/>
            <person name="Roswanjaya Y."/>
            <person name="Wardhani T."/>
            <person name="Kalhor M.S."/>
            <person name="Jansen J."/>
            <person name="Van den Hoogen J."/>
            <person name="Gungor B."/>
            <person name="Hartog M."/>
            <person name="Hontelez J."/>
            <person name="Verver J."/>
            <person name="Yang W.-C."/>
            <person name="Schijlen E."/>
            <person name="Repin R."/>
            <person name="Schilthuizen M."/>
            <person name="Schranz E."/>
            <person name="Heidstra R."/>
            <person name="Miyata K."/>
            <person name="Fedorova E."/>
            <person name="Kohlen W."/>
            <person name="Bisseling T."/>
            <person name="Smit S."/>
            <person name="Geurts R."/>
        </authorList>
    </citation>
    <scope>NUCLEOTIDE SEQUENCE [LARGE SCALE GENOMIC DNA]</scope>
    <source>
        <strain evidence="2">cv. RG33-2</strain>
    </source>
</reference>
<protein>
    <submittedName>
        <fullName evidence="1">Uncharacterized protein</fullName>
    </submittedName>
</protein>
<organism evidence="1 2">
    <name type="scientific">Trema orientale</name>
    <name type="common">Charcoal tree</name>
    <name type="synonym">Celtis orientalis</name>
    <dbReference type="NCBI Taxonomy" id="63057"/>
    <lineage>
        <taxon>Eukaryota</taxon>
        <taxon>Viridiplantae</taxon>
        <taxon>Streptophyta</taxon>
        <taxon>Embryophyta</taxon>
        <taxon>Tracheophyta</taxon>
        <taxon>Spermatophyta</taxon>
        <taxon>Magnoliopsida</taxon>
        <taxon>eudicotyledons</taxon>
        <taxon>Gunneridae</taxon>
        <taxon>Pentapetalae</taxon>
        <taxon>rosids</taxon>
        <taxon>fabids</taxon>
        <taxon>Rosales</taxon>
        <taxon>Cannabaceae</taxon>
        <taxon>Trema</taxon>
    </lineage>
</organism>